<dbReference type="PANTHER" id="PTHR44998:SF1">
    <property type="entry name" value="UDP-N-ACETYLGLUCOSAMINE--PEPTIDE N-ACETYLGLUCOSAMINYLTRANSFERASE 110 KDA SUBUNIT"/>
    <property type="match status" value="1"/>
</dbReference>
<accession>A0A1I5CKN2</accession>
<keyword evidence="4" id="KW-1185">Reference proteome</keyword>
<dbReference type="InterPro" id="IPR011990">
    <property type="entry name" value="TPR-like_helical_dom_sf"/>
</dbReference>
<dbReference type="AlphaFoldDB" id="A0A1I5CKN2"/>
<dbReference type="SUPFAM" id="SSF48452">
    <property type="entry name" value="TPR-like"/>
    <property type="match status" value="1"/>
</dbReference>
<dbReference type="Pfam" id="PF13428">
    <property type="entry name" value="TPR_14"/>
    <property type="match status" value="1"/>
</dbReference>
<dbReference type="Proteomes" id="UP000183107">
    <property type="component" value="Unassembled WGS sequence"/>
</dbReference>
<proteinExistence type="predicted"/>
<dbReference type="PANTHER" id="PTHR44998">
    <property type="match status" value="1"/>
</dbReference>
<dbReference type="Gene3D" id="1.25.40.10">
    <property type="entry name" value="Tetratricopeptide repeat domain"/>
    <property type="match status" value="2"/>
</dbReference>
<dbReference type="PROSITE" id="PS50293">
    <property type="entry name" value="TPR_REGION"/>
    <property type="match status" value="2"/>
</dbReference>
<feature type="repeat" description="TPR" evidence="1">
    <location>
        <begin position="158"/>
        <end position="191"/>
    </location>
</feature>
<feature type="repeat" description="TPR" evidence="1">
    <location>
        <begin position="124"/>
        <end position="157"/>
    </location>
</feature>
<feature type="domain" description="Methyltransferase" evidence="2">
    <location>
        <begin position="293"/>
        <end position="381"/>
    </location>
</feature>
<keyword evidence="1" id="KW-0802">TPR repeat</keyword>
<name>A0A1I5CKN2_9PROT</name>
<keyword evidence="3" id="KW-0808">Transferase</keyword>
<dbReference type="InterPro" id="IPR041698">
    <property type="entry name" value="Methyltransf_25"/>
</dbReference>
<sequence>MAQPSIQNTADGEREQISELSLPDALALALQIHRRGHLVEAEILYRKIIEAAPDYADAHHFLGVLMHQRGNSNAAVELIDRSIALNPGEPNYYNNLGNVLVEAGRLAEATDAYEKVIALAPEHANAHNNLGTLSKARGKFAEAAAAYQKAIELNPAHVDAHNNMGKLLSAQGRTREAVAWYCKAITLMPRHPDSRKLLGIAYYTLGQTEKAAEVYRQWLADEPESPVARHMLSACTGQDVPVRASDEYVESTFDHFADSFDAKLDKLGYRAPELVAEALTRAYGGPEKGLVALDAGCGTGLCGPLIARHVHRLVGVDLSSGMIAKARSRNVYDELTKAELTAWLHDHPFTYDLIVSADTLCYFGSLTAPFVAAYCALREEGLLIFTVEEAADETEGCGYRIEPHGRYRHSQKYLSQALAEARFAVLSMETEVLRMEGGKPVKGVVVTARKQGEA</sequence>
<gene>
    <name evidence="3" type="ORF">SAMN05216386_2042</name>
</gene>
<dbReference type="Gene3D" id="3.40.50.150">
    <property type="entry name" value="Vaccinia Virus protein VP39"/>
    <property type="match status" value="1"/>
</dbReference>
<keyword evidence="3" id="KW-0489">Methyltransferase</keyword>
<dbReference type="EMBL" id="FOVJ01000004">
    <property type="protein sequence ID" value="SFN87463.1"/>
    <property type="molecule type" value="Genomic_DNA"/>
</dbReference>
<feature type="repeat" description="TPR" evidence="1">
    <location>
        <begin position="90"/>
        <end position="123"/>
    </location>
</feature>
<dbReference type="InterPro" id="IPR019734">
    <property type="entry name" value="TPR_rpt"/>
</dbReference>
<feature type="repeat" description="TPR" evidence="1">
    <location>
        <begin position="192"/>
        <end position="225"/>
    </location>
</feature>
<organism evidence="3 4">
    <name type="scientific">Nitrosospira briensis</name>
    <dbReference type="NCBI Taxonomy" id="35799"/>
    <lineage>
        <taxon>Bacteria</taxon>
        <taxon>Pseudomonadati</taxon>
        <taxon>Pseudomonadota</taxon>
        <taxon>Betaproteobacteria</taxon>
        <taxon>Nitrosomonadales</taxon>
        <taxon>Nitrosomonadaceae</taxon>
        <taxon>Nitrosospira</taxon>
    </lineage>
</organism>
<evidence type="ECO:0000259" key="2">
    <source>
        <dbReference type="Pfam" id="PF13649"/>
    </source>
</evidence>
<evidence type="ECO:0000313" key="4">
    <source>
        <dbReference type="Proteomes" id="UP000183107"/>
    </source>
</evidence>
<dbReference type="SUPFAM" id="SSF53335">
    <property type="entry name" value="S-adenosyl-L-methionine-dependent methyltransferases"/>
    <property type="match status" value="1"/>
</dbReference>
<dbReference type="Pfam" id="PF13414">
    <property type="entry name" value="TPR_11"/>
    <property type="match status" value="2"/>
</dbReference>
<dbReference type="PROSITE" id="PS50005">
    <property type="entry name" value="TPR"/>
    <property type="match status" value="5"/>
</dbReference>
<feature type="repeat" description="TPR" evidence="1">
    <location>
        <begin position="56"/>
        <end position="89"/>
    </location>
</feature>
<dbReference type="GO" id="GO:0008168">
    <property type="term" value="F:methyltransferase activity"/>
    <property type="evidence" value="ECO:0007669"/>
    <property type="project" value="UniProtKB-KW"/>
</dbReference>
<dbReference type="OrthoDB" id="101857at2"/>
<evidence type="ECO:0000313" key="3">
    <source>
        <dbReference type="EMBL" id="SFN87463.1"/>
    </source>
</evidence>
<dbReference type="Pfam" id="PF13649">
    <property type="entry name" value="Methyltransf_25"/>
    <property type="match status" value="1"/>
</dbReference>
<dbReference type="RefSeq" id="WP_074797105.1">
    <property type="nucleotide sequence ID" value="NZ_FOVJ01000004.1"/>
</dbReference>
<evidence type="ECO:0000256" key="1">
    <source>
        <dbReference type="PROSITE-ProRule" id="PRU00339"/>
    </source>
</evidence>
<dbReference type="InterPro" id="IPR029063">
    <property type="entry name" value="SAM-dependent_MTases_sf"/>
</dbReference>
<protein>
    <submittedName>
        <fullName evidence="3">Predicted methyltransferase, contains TPR repeat</fullName>
    </submittedName>
</protein>
<dbReference type="CDD" id="cd02440">
    <property type="entry name" value="AdoMet_MTases"/>
    <property type="match status" value="1"/>
</dbReference>
<dbReference type="GO" id="GO:0032259">
    <property type="term" value="P:methylation"/>
    <property type="evidence" value="ECO:0007669"/>
    <property type="project" value="UniProtKB-KW"/>
</dbReference>
<dbReference type="SMART" id="SM00028">
    <property type="entry name" value="TPR"/>
    <property type="match status" value="5"/>
</dbReference>
<dbReference type="Pfam" id="PF14559">
    <property type="entry name" value="TPR_19"/>
    <property type="match status" value="1"/>
</dbReference>
<reference evidence="4" key="1">
    <citation type="submission" date="2016-10" db="EMBL/GenBank/DDBJ databases">
        <authorList>
            <person name="Varghese N."/>
        </authorList>
    </citation>
    <scope>NUCLEOTIDE SEQUENCE [LARGE SCALE GENOMIC DNA]</scope>
    <source>
        <strain evidence="4">Nsp8</strain>
    </source>
</reference>